<keyword evidence="3 6" id="KW-0812">Transmembrane</keyword>
<feature type="transmembrane region" description="Helical" evidence="6">
    <location>
        <begin position="154"/>
        <end position="171"/>
    </location>
</feature>
<keyword evidence="9" id="KW-1185">Reference proteome</keyword>
<feature type="domain" description="EamA" evidence="7">
    <location>
        <begin position="153"/>
        <end position="284"/>
    </location>
</feature>
<evidence type="ECO:0000313" key="9">
    <source>
        <dbReference type="Proteomes" id="UP000318199"/>
    </source>
</evidence>
<evidence type="ECO:0000256" key="6">
    <source>
        <dbReference type="SAM" id="Phobius"/>
    </source>
</evidence>
<dbReference type="InterPro" id="IPR000620">
    <property type="entry name" value="EamA_dom"/>
</dbReference>
<dbReference type="RefSeq" id="WP_145893190.1">
    <property type="nucleotide sequence ID" value="NZ_VOBQ01000009.1"/>
</dbReference>
<reference evidence="8 9" key="1">
    <citation type="submission" date="2019-07" db="EMBL/GenBank/DDBJ databases">
        <title>Caenimonas sedimenti sp. nov., isolated from activated sludge.</title>
        <authorList>
            <person name="Xu J."/>
        </authorList>
    </citation>
    <scope>NUCLEOTIDE SEQUENCE [LARGE SCALE GENOMIC DNA]</scope>
    <source>
        <strain evidence="8 9">HX-9-20</strain>
    </source>
</reference>
<feature type="transmembrane region" description="Helical" evidence="6">
    <location>
        <begin position="125"/>
        <end position="142"/>
    </location>
</feature>
<keyword evidence="2" id="KW-1003">Cell membrane</keyword>
<dbReference type="AlphaFoldDB" id="A0A562ZQS6"/>
<evidence type="ECO:0000259" key="7">
    <source>
        <dbReference type="Pfam" id="PF00892"/>
    </source>
</evidence>
<evidence type="ECO:0000313" key="8">
    <source>
        <dbReference type="EMBL" id="TWO70960.1"/>
    </source>
</evidence>
<dbReference type="InterPro" id="IPR050638">
    <property type="entry name" value="AA-Vitamin_Transporters"/>
</dbReference>
<evidence type="ECO:0000256" key="4">
    <source>
        <dbReference type="ARBA" id="ARBA00022989"/>
    </source>
</evidence>
<evidence type="ECO:0000256" key="5">
    <source>
        <dbReference type="ARBA" id="ARBA00023136"/>
    </source>
</evidence>
<sequence length="292" mass="31854">MVALTPRQLVLLALLTIVWGINWPVMKLGVTNYPPLTFRALSMVLGIPVLALGLLALRVPFTLPRRHWRELLLLAATNMFVWHVCIILAVRTLSSGRAAILGYTMPIFSAVLGALLFSAALSRRGWLGVGAAALGVTLLLWHEFTQLAGRPAGVALALVAAATWALGTQLLRRTTIDVPTLTISFWMTVLTTGVMAALASVFESPQWRWPDGDAGWTIVFNAVLIFGFAHATWFYLARGLPPVASTLSVMFIPVLGVFSGAVWLKEPLHWQDWAAVVLMVVSIGSVLWPARR</sequence>
<comment type="caution">
    <text evidence="8">The sequence shown here is derived from an EMBL/GenBank/DDBJ whole genome shotgun (WGS) entry which is preliminary data.</text>
</comment>
<dbReference type="PANTHER" id="PTHR32322">
    <property type="entry name" value="INNER MEMBRANE TRANSPORTER"/>
    <property type="match status" value="1"/>
</dbReference>
<dbReference type="EMBL" id="VOBQ01000009">
    <property type="protein sequence ID" value="TWO70960.1"/>
    <property type="molecule type" value="Genomic_DNA"/>
</dbReference>
<evidence type="ECO:0000256" key="3">
    <source>
        <dbReference type="ARBA" id="ARBA00022692"/>
    </source>
</evidence>
<protein>
    <submittedName>
        <fullName evidence="8">DMT family transporter</fullName>
    </submittedName>
</protein>
<evidence type="ECO:0000256" key="1">
    <source>
        <dbReference type="ARBA" id="ARBA00004651"/>
    </source>
</evidence>
<dbReference type="OrthoDB" id="5298131at2"/>
<dbReference type="Pfam" id="PF00892">
    <property type="entry name" value="EamA"/>
    <property type="match status" value="2"/>
</dbReference>
<feature type="domain" description="EamA" evidence="7">
    <location>
        <begin position="10"/>
        <end position="140"/>
    </location>
</feature>
<feature type="transmembrane region" description="Helical" evidence="6">
    <location>
        <begin position="243"/>
        <end position="264"/>
    </location>
</feature>
<proteinExistence type="predicted"/>
<evidence type="ECO:0000256" key="2">
    <source>
        <dbReference type="ARBA" id="ARBA00022475"/>
    </source>
</evidence>
<dbReference type="SUPFAM" id="SSF103481">
    <property type="entry name" value="Multidrug resistance efflux transporter EmrE"/>
    <property type="match status" value="2"/>
</dbReference>
<feature type="transmembrane region" description="Helical" evidence="6">
    <location>
        <begin position="100"/>
        <end position="118"/>
    </location>
</feature>
<keyword evidence="5 6" id="KW-0472">Membrane</keyword>
<feature type="transmembrane region" description="Helical" evidence="6">
    <location>
        <begin position="270"/>
        <end position="290"/>
    </location>
</feature>
<feature type="transmembrane region" description="Helical" evidence="6">
    <location>
        <begin position="183"/>
        <end position="202"/>
    </location>
</feature>
<name>A0A562ZQS6_9BURK</name>
<keyword evidence="4 6" id="KW-1133">Transmembrane helix</keyword>
<comment type="subcellular location">
    <subcellularLocation>
        <location evidence="1">Cell membrane</location>
        <topology evidence="1">Multi-pass membrane protein</topology>
    </subcellularLocation>
</comment>
<dbReference type="InterPro" id="IPR037185">
    <property type="entry name" value="EmrE-like"/>
</dbReference>
<dbReference type="GO" id="GO:0005886">
    <property type="term" value="C:plasma membrane"/>
    <property type="evidence" value="ECO:0007669"/>
    <property type="project" value="UniProtKB-SubCell"/>
</dbReference>
<feature type="transmembrane region" description="Helical" evidence="6">
    <location>
        <begin position="36"/>
        <end position="59"/>
    </location>
</feature>
<dbReference type="Proteomes" id="UP000318199">
    <property type="component" value="Unassembled WGS sequence"/>
</dbReference>
<gene>
    <name evidence="8" type="ORF">FN976_11580</name>
</gene>
<organism evidence="8 9">
    <name type="scientific">Caenimonas sedimenti</name>
    <dbReference type="NCBI Taxonomy" id="2596921"/>
    <lineage>
        <taxon>Bacteria</taxon>
        <taxon>Pseudomonadati</taxon>
        <taxon>Pseudomonadota</taxon>
        <taxon>Betaproteobacteria</taxon>
        <taxon>Burkholderiales</taxon>
        <taxon>Comamonadaceae</taxon>
        <taxon>Caenimonas</taxon>
    </lineage>
</organism>
<accession>A0A562ZQS6</accession>
<dbReference type="PANTHER" id="PTHR32322:SF18">
    <property type="entry name" value="S-ADENOSYLMETHIONINE_S-ADENOSYLHOMOCYSTEINE TRANSPORTER"/>
    <property type="match status" value="1"/>
</dbReference>
<feature type="transmembrane region" description="Helical" evidence="6">
    <location>
        <begin position="214"/>
        <end position="236"/>
    </location>
</feature>
<feature type="transmembrane region" description="Helical" evidence="6">
    <location>
        <begin position="71"/>
        <end position="94"/>
    </location>
</feature>